<accession>A0ABP1B859</accession>
<protein>
    <recommendedName>
        <fullName evidence="5">Exocyst component Exo84 C-terminal domain-containing protein</fullName>
    </recommendedName>
</protein>
<dbReference type="SUPFAM" id="SSF74788">
    <property type="entry name" value="Cullin repeat-like"/>
    <property type="match status" value="1"/>
</dbReference>
<evidence type="ECO:0000256" key="2">
    <source>
        <dbReference type="ARBA" id="ARBA00022448"/>
    </source>
</evidence>
<dbReference type="InterPro" id="IPR042561">
    <property type="entry name" value="Exo84_C_1"/>
</dbReference>
<evidence type="ECO:0000313" key="7">
    <source>
        <dbReference type="Proteomes" id="UP001497522"/>
    </source>
</evidence>
<organism evidence="6 7">
    <name type="scientific">Sphagnum jensenii</name>
    <dbReference type="NCBI Taxonomy" id="128206"/>
    <lineage>
        <taxon>Eukaryota</taxon>
        <taxon>Viridiplantae</taxon>
        <taxon>Streptophyta</taxon>
        <taxon>Embryophyta</taxon>
        <taxon>Bryophyta</taxon>
        <taxon>Sphagnophytina</taxon>
        <taxon>Sphagnopsida</taxon>
        <taxon>Sphagnales</taxon>
        <taxon>Sphagnaceae</taxon>
        <taxon>Sphagnum</taxon>
    </lineage>
</organism>
<keyword evidence="2" id="KW-0813">Transport</keyword>
<dbReference type="Pfam" id="PF16528">
    <property type="entry name" value="Exo84_C"/>
    <property type="match status" value="1"/>
</dbReference>
<dbReference type="InterPro" id="IPR042560">
    <property type="entry name" value="Exo84_C_2"/>
</dbReference>
<dbReference type="Pfam" id="PF08700">
    <property type="entry name" value="VPS51_Exo84_N"/>
    <property type="match status" value="1"/>
</dbReference>
<name>A0ABP1B859_9BRYO</name>
<keyword evidence="3" id="KW-0268">Exocytosis</keyword>
<proteinExistence type="inferred from homology"/>
<evidence type="ECO:0000256" key="3">
    <source>
        <dbReference type="ARBA" id="ARBA00022483"/>
    </source>
</evidence>
<dbReference type="Proteomes" id="UP001497522">
    <property type="component" value="Chromosome 2"/>
</dbReference>
<dbReference type="Gene3D" id="1.20.58.1220">
    <property type="entry name" value="Exo84p, C-terminal helical domain"/>
    <property type="match status" value="1"/>
</dbReference>
<dbReference type="PANTHER" id="PTHR21426:SF12">
    <property type="entry name" value="EXOCYST COMPLEX COMPONENT 8"/>
    <property type="match status" value="1"/>
</dbReference>
<comment type="similarity">
    <text evidence="1">Belongs to the EXO84 family.</text>
</comment>
<dbReference type="Gene3D" id="1.20.58.1210">
    <property type="entry name" value="Exo84p, N-terminal helical domain"/>
    <property type="match status" value="1"/>
</dbReference>
<gene>
    <name evidence="6" type="ORF">CSSPJE1EN2_LOCUS14008</name>
</gene>
<reference evidence="6 7" key="1">
    <citation type="submission" date="2024-03" db="EMBL/GenBank/DDBJ databases">
        <authorList>
            <consortium name="ELIXIR-Norway"/>
            <consortium name="Elixir Norway"/>
        </authorList>
    </citation>
    <scope>NUCLEOTIDE SEQUENCE [LARGE SCALE GENOMIC DNA]</scope>
</reference>
<evidence type="ECO:0000256" key="1">
    <source>
        <dbReference type="ARBA" id="ARBA00007210"/>
    </source>
</evidence>
<evidence type="ECO:0000256" key="4">
    <source>
        <dbReference type="ARBA" id="ARBA00022927"/>
    </source>
</evidence>
<keyword evidence="4" id="KW-0653">Protein transport</keyword>
<evidence type="ECO:0000259" key="5">
    <source>
        <dbReference type="Pfam" id="PF16528"/>
    </source>
</evidence>
<feature type="domain" description="Exocyst component Exo84 C-terminal" evidence="5">
    <location>
        <begin position="160"/>
        <end position="370"/>
    </location>
</feature>
<dbReference type="InterPro" id="IPR033961">
    <property type="entry name" value="Exo84"/>
</dbReference>
<keyword evidence="7" id="KW-1185">Reference proteome</keyword>
<evidence type="ECO:0000313" key="6">
    <source>
        <dbReference type="EMBL" id="CAK9871340.1"/>
    </source>
</evidence>
<dbReference type="InterPro" id="IPR032403">
    <property type="entry name" value="Exo84_C"/>
</dbReference>
<dbReference type="EMBL" id="OZ023703">
    <property type="protein sequence ID" value="CAK9871340.1"/>
    <property type="molecule type" value="Genomic_DNA"/>
</dbReference>
<dbReference type="PANTHER" id="PTHR21426">
    <property type="entry name" value="EXOCYST COMPLEX COMPONENT 8"/>
    <property type="match status" value="1"/>
</dbReference>
<sequence length="740" mass="81790">MSAVKPSVRSHGIMRPDAAAKHMNGAMIMNGFQDPNQELIAFETENFNPHDFVDAKFQSMTEKGIRKLCDELTDLKKSSAEDMRKSVFANYNSFISTSQEISELEGEIDNMHRLLLSHAALIRSLAESGAAIPSGPTETFSKEFYAKDDQKPTELEIRAEEIPDILDVLLAERKVEEALAILEEGEQLVAEEHNGNDGNVGLTQVAISELQEALSERKSRLVNDLAESVQQPTVRGSELRSAIAALDRLGDGPRAHTLLLHNHYDRLQQSMRELRPSGATYGGVYTAALSQLVFSAIAQASRDSVTLFGEEPAYASELVLWAHSITEHYFALLKRHVLSSAAVAGGLRSAAECVKVSLAHCLLLEEQGLTLCPTLSKLMRPSVEQALLANLRKIEGSVAALAAADDWVLGHPAVLQHGTRTHSRPGIIVATSNLKLSSSAHHLNVLVQDFLEDVEPLISMHLEGMTLDGLSMLLDQYVDLLMKAIPSLDNDEEELGAENSDRRKVRLAMTEGQQVAVLGNAAALADELLPRLASKLVPGGLTPELKDWKRKLQRAVDKLKDHLCKQVVLHFFLADDAEGESKLSPSTYLDMDNDSSTWHEDPNTSPMFQSLFIKLTSMQQTAMEVLVGRERVAHLLLMRLAETFVIWLSNDQEFWDTIEQGPRSLGAIGLQQFVLDMQFLTQVSLYYKFLSRTTHQLIGDVIARANTAFSATGADPQRMLPEIDWFVATAKKNLHRLIEG</sequence>
<dbReference type="InterPro" id="IPR016159">
    <property type="entry name" value="Cullin_repeat-like_dom_sf"/>
</dbReference>